<comment type="caution">
    <text evidence="1">The sequence shown here is derived from an EMBL/GenBank/DDBJ whole genome shotgun (WGS) entry which is preliminary data.</text>
</comment>
<evidence type="ECO:0008006" key="3">
    <source>
        <dbReference type="Google" id="ProtNLM"/>
    </source>
</evidence>
<proteinExistence type="predicted"/>
<accession>A0AAU9U3Z0</accession>
<dbReference type="Proteomes" id="UP001153954">
    <property type="component" value="Unassembled WGS sequence"/>
</dbReference>
<organism evidence="1 2">
    <name type="scientific">Euphydryas editha</name>
    <name type="common">Edith's checkerspot</name>
    <dbReference type="NCBI Taxonomy" id="104508"/>
    <lineage>
        <taxon>Eukaryota</taxon>
        <taxon>Metazoa</taxon>
        <taxon>Ecdysozoa</taxon>
        <taxon>Arthropoda</taxon>
        <taxon>Hexapoda</taxon>
        <taxon>Insecta</taxon>
        <taxon>Pterygota</taxon>
        <taxon>Neoptera</taxon>
        <taxon>Endopterygota</taxon>
        <taxon>Lepidoptera</taxon>
        <taxon>Glossata</taxon>
        <taxon>Ditrysia</taxon>
        <taxon>Papilionoidea</taxon>
        <taxon>Nymphalidae</taxon>
        <taxon>Nymphalinae</taxon>
        <taxon>Euphydryas</taxon>
    </lineage>
</organism>
<evidence type="ECO:0000313" key="1">
    <source>
        <dbReference type="EMBL" id="CAH2093492.1"/>
    </source>
</evidence>
<dbReference type="AlphaFoldDB" id="A0AAU9U3Z0"/>
<dbReference type="EMBL" id="CAKOGL010000013">
    <property type="protein sequence ID" value="CAH2093492.1"/>
    <property type="molecule type" value="Genomic_DNA"/>
</dbReference>
<protein>
    <recommendedName>
        <fullName evidence="3">PiggyBac transposable element-derived protein domain-containing protein</fullName>
    </recommendedName>
</protein>
<name>A0AAU9U3Z0_EUPED</name>
<evidence type="ECO:0000313" key="2">
    <source>
        <dbReference type="Proteomes" id="UP001153954"/>
    </source>
</evidence>
<sequence>MRLIIILTWTNVKMLDFRAKFMRQARSELKELNMAELNVFLGLLYYSAVLKSNHESSRKIFATDGTGTDMPLEQPSTPKIDSSKRKTCILCLPKLNRMSNRYGCVIV</sequence>
<reference evidence="1" key="1">
    <citation type="submission" date="2022-03" db="EMBL/GenBank/DDBJ databases">
        <authorList>
            <person name="Tunstrom K."/>
        </authorList>
    </citation>
    <scope>NUCLEOTIDE SEQUENCE</scope>
</reference>
<keyword evidence="2" id="KW-1185">Reference proteome</keyword>
<gene>
    <name evidence="1" type="ORF">EEDITHA_LOCUS9153</name>
</gene>